<feature type="transmembrane region" description="Helical" evidence="2">
    <location>
        <begin position="811"/>
        <end position="831"/>
    </location>
</feature>
<feature type="region of interest" description="Disordered" evidence="1">
    <location>
        <begin position="1078"/>
        <end position="1206"/>
    </location>
</feature>
<feature type="compositionally biased region" description="Polar residues" evidence="1">
    <location>
        <begin position="1079"/>
        <end position="1088"/>
    </location>
</feature>
<feature type="compositionally biased region" description="Basic and acidic residues" evidence="1">
    <location>
        <begin position="1106"/>
        <end position="1121"/>
    </location>
</feature>
<evidence type="ECO:0000256" key="1">
    <source>
        <dbReference type="SAM" id="MobiDB-lite"/>
    </source>
</evidence>
<dbReference type="EMBL" id="HBEC01036231">
    <property type="protein sequence ID" value="CAD8302942.1"/>
    <property type="molecule type" value="Transcribed_RNA"/>
</dbReference>
<feature type="transmembrane region" description="Helical" evidence="2">
    <location>
        <begin position="412"/>
        <end position="434"/>
    </location>
</feature>
<evidence type="ECO:0000256" key="2">
    <source>
        <dbReference type="SAM" id="Phobius"/>
    </source>
</evidence>
<feature type="transmembrane region" description="Helical" evidence="2">
    <location>
        <begin position="771"/>
        <end position="791"/>
    </location>
</feature>
<feature type="region of interest" description="Disordered" evidence="1">
    <location>
        <begin position="589"/>
        <end position="616"/>
    </location>
</feature>
<feature type="region of interest" description="Disordered" evidence="1">
    <location>
        <begin position="312"/>
        <end position="346"/>
    </location>
</feature>
<accession>A0A7R9VSD1</accession>
<feature type="compositionally biased region" description="Low complexity" evidence="1">
    <location>
        <begin position="1025"/>
        <end position="1040"/>
    </location>
</feature>
<feature type="compositionally biased region" description="Gly residues" evidence="1">
    <location>
        <begin position="126"/>
        <end position="143"/>
    </location>
</feature>
<reference evidence="3" key="1">
    <citation type="submission" date="2021-01" db="EMBL/GenBank/DDBJ databases">
        <authorList>
            <person name="Corre E."/>
            <person name="Pelletier E."/>
            <person name="Niang G."/>
            <person name="Scheremetjew M."/>
            <person name="Finn R."/>
            <person name="Kale V."/>
            <person name="Holt S."/>
            <person name="Cochrane G."/>
            <person name="Meng A."/>
            <person name="Brown T."/>
            <person name="Cohen L."/>
        </authorList>
    </citation>
    <scope>NUCLEOTIDE SEQUENCE</scope>
    <source>
        <strain evidence="3">CCMP219</strain>
    </source>
</reference>
<feature type="transmembrane region" description="Helical" evidence="2">
    <location>
        <begin position="507"/>
        <end position="527"/>
    </location>
</feature>
<feature type="compositionally biased region" description="Acidic residues" evidence="1">
    <location>
        <begin position="593"/>
        <end position="616"/>
    </location>
</feature>
<feature type="transmembrane region" description="Helical" evidence="2">
    <location>
        <begin position="548"/>
        <end position="572"/>
    </location>
</feature>
<keyword evidence="2" id="KW-1133">Transmembrane helix</keyword>
<dbReference type="AlphaFoldDB" id="A0A7R9VSD1"/>
<evidence type="ECO:0000313" key="3">
    <source>
        <dbReference type="EMBL" id="CAD8302942.1"/>
    </source>
</evidence>
<name>A0A7R9VSD1_9CHLO</name>
<feature type="region of interest" description="Disordered" evidence="1">
    <location>
        <begin position="109"/>
        <end position="280"/>
    </location>
</feature>
<feature type="transmembrane region" description="Helical" evidence="2">
    <location>
        <begin position="455"/>
        <end position="474"/>
    </location>
</feature>
<sequence length="1206" mass="129224">MHTLQIPYFQNAEFDASGRYTSDPNTPRGQGSASTIIVRIVVPAVLFAGSAVLTRFWWWIPFTDKPGWFEEDDRFATDWRGGMASATEAGAPLMGAGAGGGLLSGIGFGAPDGAPARSRPGSAPRPGGGLRRSGAQQAGGIGNSGQRPDAAYGPPAPGSRPGSIQGGDPNRPNSGRPRSGAAQASAGSYRTSRHASVADPDADTTRFDDEDKLRRSQPSANAASRAMASVRASRDPGAAADVRRSREGPVSVRASWAEASPNTSRALEGNRSSVRSSSRRSRAIAESCEIELPWELAVGGIGWRTAGPVAEADNGAFDNDELRPRRPEERVPARLSSSDGGASTEDSDDAFLLCTEVVGPNWQLLSVVGLVVAIAFTIDNMRIGTGFGCFFYIGSMSYGYLAWRAGTRKVPLYWQEAVLAVMFLVLWAISYAAPSAEEWIQGIINTPDALVAQQYFPFILHSPLAALSLASILAGRPFTLQYVLETVKVQGWSCRELLPGAYYTSTVWFMAHTMSVFSYLIAYQVNIYGQVEGQYRSAGDPGSGDNGFTVLLTIVIPILLCVFACVFTRFWYLAVRPAWATRQKVAESQVTEESSETEEATEEEPEPQPDEEPENDVPDWQLLYQQQWADYVAQLWHMYNQYMQYNVPPPPPPEPPKPVQAAGVPRYALLPGGKLAVPTQPAESSAPGLLGWGDEAFWGAAAGDAALRQQLQHPVAKFFDTNHVFVSSIGYIVATASQAADVRAGCLAAWCFYLATMVLGYFLARARVRKVPVFFLEVTMFVLFLLLFALTFPDAAEGGASSREFDIARDFTFIVNGVLCGIAMLSSIMQYPLTLQYIRSIIPYRAWRHPLIVPMAHATTWMWAIAFAMSTLFYLIPYTTEVEMNIRGQYDPRPGPQSGDNALAVIFRIVLPILLYMAAAVITRLMPRKLCGHVDASAPFDTVAGGTQARRPAAGAMVGFRVVENPLSSPSWALNLPGTAYAAGAPMARGAAGDMLAYVAPDGSVRVPGKASMILTQPPRQAALPSPSQRSLGGSSASAARGAMLGSPDMLIAGAPLPVPPPFKVEDPSAPFMPYSGHSIRSTQSVDPGTSERMVGGSSALVSHTRTAERVRLSSTRHPELQHTWIGEYRSSGGASPHPGSMRVEQGSRPAEVASVLATAPPAPEQAVLPAQEGGTAPAAGGPRPRSKARMADDNFRIPAHSGSEG</sequence>
<feature type="transmembrane region" description="Helical" evidence="2">
    <location>
        <begin position="747"/>
        <end position="764"/>
    </location>
</feature>
<keyword evidence="2" id="KW-0812">Transmembrane</keyword>
<feature type="compositionally biased region" description="Basic and acidic residues" evidence="1">
    <location>
        <begin position="203"/>
        <end position="214"/>
    </location>
</feature>
<feature type="transmembrane region" description="Helical" evidence="2">
    <location>
        <begin position="851"/>
        <end position="876"/>
    </location>
</feature>
<feature type="region of interest" description="Disordered" evidence="1">
    <location>
        <begin position="1020"/>
        <end position="1040"/>
    </location>
</feature>
<feature type="compositionally biased region" description="Low complexity" evidence="1">
    <location>
        <begin position="1170"/>
        <end position="1184"/>
    </location>
</feature>
<feature type="compositionally biased region" description="Low complexity" evidence="1">
    <location>
        <begin position="219"/>
        <end position="231"/>
    </location>
</feature>
<feature type="compositionally biased region" description="Low complexity" evidence="1">
    <location>
        <begin position="113"/>
        <end position="125"/>
    </location>
</feature>
<organism evidence="3">
    <name type="scientific">Chlamydomonas euryale</name>
    <dbReference type="NCBI Taxonomy" id="1486919"/>
    <lineage>
        <taxon>Eukaryota</taxon>
        <taxon>Viridiplantae</taxon>
        <taxon>Chlorophyta</taxon>
        <taxon>core chlorophytes</taxon>
        <taxon>Chlorophyceae</taxon>
        <taxon>CS clade</taxon>
        <taxon>Chlamydomonadales</taxon>
        <taxon>Chlamydomonadaceae</taxon>
        <taxon>Chlamydomonas</taxon>
    </lineage>
</organism>
<feature type="transmembrane region" description="Helical" evidence="2">
    <location>
        <begin position="902"/>
        <end position="922"/>
    </location>
</feature>
<gene>
    <name evidence="3" type="ORF">CEUR00632_LOCUS16824</name>
</gene>
<feature type="transmembrane region" description="Helical" evidence="2">
    <location>
        <begin position="385"/>
        <end position="406"/>
    </location>
</feature>
<feature type="compositionally biased region" description="Basic and acidic residues" evidence="1">
    <location>
        <begin position="320"/>
        <end position="332"/>
    </location>
</feature>
<keyword evidence="2" id="KW-0472">Membrane</keyword>
<proteinExistence type="predicted"/>
<protein>
    <submittedName>
        <fullName evidence="3">Uncharacterized protein</fullName>
    </submittedName>
</protein>
<feature type="transmembrane region" description="Helical" evidence="2">
    <location>
        <begin position="36"/>
        <end position="60"/>
    </location>
</feature>